<keyword evidence="1" id="KW-1133">Transmembrane helix</keyword>
<gene>
    <name evidence="2" type="ORF">IAD12_02240</name>
</gene>
<organism evidence="2 3">
    <name type="scientific">Candidatus Allocopromorpha excrementavium</name>
    <dbReference type="NCBI Taxonomy" id="2840741"/>
    <lineage>
        <taxon>Bacteria</taxon>
        <taxon>Bacillati</taxon>
        <taxon>Bacillota</taxon>
        <taxon>Clostridia</taxon>
        <taxon>Eubacteriales</taxon>
        <taxon>Eubacteriaceae</taxon>
        <taxon>Eubacteriaceae incertae sedis</taxon>
        <taxon>Candidatus Allocopromorpha</taxon>
    </lineage>
</organism>
<dbReference type="AlphaFoldDB" id="A0A9D1HBA6"/>
<accession>A0A9D1HBA6</accession>
<protein>
    <recommendedName>
        <fullName evidence="4">DUF3311 domain-containing protein</fullName>
    </recommendedName>
</protein>
<sequence>MTNKQHSYKLKTKILYISIIACFVLMGCPVVILIDNSCLKFMNIPALYIYIFILWILLCILTFWGYRLKWGDKNDADKNK</sequence>
<comment type="caution">
    <text evidence="2">The sequence shown here is derived from an EMBL/GenBank/DDBJ whole genome shotgun (WGS) entry which is preliminary data.</text>
</comment>
<evidence type="ECO:0000313" key="2">
    <source>
        <dbReference type="EMBL" id="HIT99055.1"/>
    </source>
</evidence>
<reference evidence="2" key="2">
    <citation type="journal article" date="2021" name="PeerJ">
        <title>Extensive microbial diversity within the chicken gut microbiome revealed by metagenomics and culture.</title>
        <authorList>
            <person name="Gilroy R."/>
            <person name="Ravi A."/>
            <person name="Getino M."/>
            <person name="Pursley I."/>
            <person name="Horton D.L."/>
            <person name="Alikhan N.F."/>
            <person name="Baker D."/>
            <person name="Gharbi K."/>
            <person name="Hall N."/>
            <person name="Watson M."/>
            <person name="Adriaenssens E.M."/>
            <person name="Foster-Nyarko E."/>
            <person name="Jarju S."/>
            <person name="Secka A."/>
            <person name="Antonio M."/>
            <person name="Oren A."/>
            <person name="Chaudhuri R.R."/>
            <person name="La Ragione R."/>
            <person name="Hildebrand F."/>
            <person name="Pallen M.J."/>
        </authorList>
    </citation>
    <scope>NUCLEOTIDE SEQUENCE</scope>
    <source>
        <strain evidence="2">CHK176-22527</strain>
    </source>
</reference>
<dbReference type="Proteomes" id="UP000824159">
    <property type="component" value="Unassembled WGS sequence"/>
</dbReference>
<feature type="transmembrane region" description="Helical" evidence="1">
    <location>
        <begin position="14"/>
        <end position="34"/>
    </location>
</feature>
<dbReference type="EMBL" id="DVLX01000026">
    <property type="protein sequence ID" value="HIT99055.1"/>
    <property type="molecule type" value="Genomic_DNA"/>
</dbReference>
<name>A0A9D1HBA6_9FIRM</name>
<evidence type="ECO:0000313" key="3">
    <source>
        <dbReference type="Proteomes" id="UP000824159"/>
    </source>
</evidence>
<feature type="transmembrane region" description="Helical" evidence="1">
    <location>
        <begin position="46"/>
        <end position="66"/>
    </location>
</feature>
<proteinExistence type="predicted"/>
<evidence type="ECO:0000256" key="1">
    <source>
        <dbReference type="SAM" id="Phobius"/>
    </source>
</evidence>
<evidence type="ECO:0008006" key="4">
    <source>
        <dbReference type="Google" id="ProtNLM"/>
    </source>
</evidence>
<dbReference type="PROSITE" id="PS51257">
    <property type="entry name" value="PROKAR_LIPOPROTEIN"/>
    <property type="match status" value="1"/>
</dbReference>
<keyword evidence="1" id="KW-0812">Transmembrane</keyword>
<reference evidence="2" key="1">
    <citation type="submission" date="2020-10" db="EMBL/GenBank/DDBJ databases">
        <authorList>
            <person name="Gilroy R."/>
        </authorList>
    </citation>
    <scope>NUCLEOTIDE SEQUENCE</scope>
    <source>
        <strain evidence="2">CHK176-22527</strain>
    </source>
</reference>
<keyword evidence="1" id="KW-0472">Membrane</keyword>